<dbReference type="SUPFAM" id="SSF56300">
    <property type="entry name" value="Metallo-dependent phosphatases"/>
    <property type="match status" value="1"/>
</dbReference>
<organism evidence="1 2">
    <name type="scientific">Polychaeton citri CBS 116435</name>
    <dbReference type="NCBI Taxonomy" id="1314669"/>
    <lineage>
        <taxon>Eukaryota</taxon>
        <taxon>Fungi</taxon>
        <taxon>Dikarya</taxon>
        <taxon>Ascomycota</taxon>
        <taxon>Pezizomycotina</taxon>
        <taxon>Dothideomycetes</taxon>
        <taxon>Dothideomycetidae</taxon>
        <taxon>Capnodiales</taxon>
        <taxon>Capnodiaceae</taxon>
        <taxon>Polychaeton</taxon>
    </lineage>
</organism>
<comment type="caution">
    <text evidence="1">The sequence shown here is derived from an EMBL/GenBank/DDBJ whole genome shotgun (WGS) entry which is preliminary data.</text>
</comment>
<protein>
    <recommendedName>
        <fullName evidence="3">Calcineurin-like phosphoesterase domain-containing protein</fullName>
    </recommendedName>
</protein>
<gene>
    <name evidence="1" type="ORF">K431DRAFT_333578</name>
</gene>
<evidence type="ECO:0008006" key="3">
    <source>
        <dbReference type="Google" id="ProtNLM"/>
    </source>
</evidence>
<keyword evidence="2" id="KW-1185">Reference proteome</keyword>
<accession>A0A9P4Q1Q9</accession>
<dbReference type="InterPro" id="IPR029052">
    <property type="entry name" value="Metallo-depent_PP-like"/>
</dbReference>
<dbReference type="PANTHER" id="PTHR37844">
    <property type="entry name" value="SER/THR PROTEIN PHOSPHATASE SUPERFAMILY (AFU_ORTHOLOGUE AFUA_1G14840)"/>
    <property type="match status" value="1"/>
</dbReference>
<dbReference type="OrthoDB" id="550558at2759"/>
<sequence>MSDLHLEKPMSYDLFDITPVAPFLALLGDIGNSRDDRFSHFLEAQLHKFCTVFFAHTKRLVNVFSDQIKKKRAEDPTLGESVVLDRTRYDMSNEVTVLGCTLCSKVGPTKDDMNHVSFGLNDFYDIKGWTVEQHNRAHVTDVKWLNAQVKAISEDEPRRKVVILTHHSPTRDSRSMDPAHAQSAIISGFSIDPSRQPCWRRPSVKAWAFGHTNFNCDFIAEPAELKAVTNQKGYYFAQSDGFMSDKLIEV</sequence>
<reference evidence="1" key="1">
    <citation type="journal article" date="2020" name="Stud. Mycol.">
        <title>101 Dothideomycetes genomes: a test case for predicting lifestyles and emergence of pathogens.</title>
        <authorList>
            <person name="Haridas S."/>
            <person name="Albert R."/>
            <person name="Binder M."/>
            <person name="Bloem J."/>
            <person name="Labutti K."/>
            <person name="Salamov A."/>
            <person name="Andreopoulos B."/>
            <person name="Baker S."/>
            <person name="Barry K."/>
            <person name="Bills G."/>
            <person name="Bluhm B."/>
            <person name="Cannon C."/>
            <person name="Castanera R."/>
            <person name="Culley D."/>
            <person name="Daum C."/>
            <person name="Ezra D."/>
            <person name="Gonzalez J."/>
            <person name="Henrissat B."/>
            <person name="Kuo A."/>
            <person name="Liang C."/>
            <person name="Lipzen A."/>
            <person name="Lutzoni F."/>
            <person name="Magnuson J."/>
            <person name="Mondo S."/>
            <person name="Nolan M."/>
            <person name="Ohm R."/>
            <person name="Pangilinan J."/>
            <person name="Park H.-J."/>
            <person name="Ramirez L."/>
            <person name="Alfaro M."/>
            <person name="Sun H."/>
            <person name="Tritt A."/>
            <person name="Yoshinaga Y."/>
            <person name="Zwiers L.-H."/>
            <person name="Turgeon B."/>
            <person name="Goodwin S."/>
            <person name="Spatafora J."/>
            <person name="Crous P."/>
            <person name="Grigoriev I."/>
        </authorList>
    </citation>
    <scope>NUCLEOTIDE SEQUENCE</scope>
    <source>
        <strain evidence="1">CBS 116435</strain>
    </source>
</reference>
<dbReference type="Proteomes" id="UP000799441">
    <property type="component" value="Unassembled WGS sequence"/>
</dbReference>
<dbReference type="AlphaFoldDB" id="A0A9P4Q1Q9"/>
<dbReference type="PANTHER" id="PTHR37844:SF2">
    <property type="entry name" value="SER_THR PROTEIN PHOSPHATASE SUPERFAMILY (AFU_ORTHOLOGUE AFUA_1G14840)"/>
    <property type="match status" value="1"/>
</dbReference>
<name>A0A9P4Q1Q9_9PEZI</name>
<evidence type="ECO:0000313" key="2">
    <source>
        <dbReference type="Proteomes" id="UP000799441"/>
    </source>
</evidence>
<dbReference type="EMBL" id="MU003834">
    <property type="protein sequence ID" value="KAF2717890.1"/>
    <property type="molecule type" value="Genomic_DNA"/>
</dbReference>
<proteinExistence type="predicted"/>
<evidence type="ECO:0000313" key="1">
    <source>
        <dbReference type="EMBL" id="KAF2717890.1"/>
    </source>
</evidence>